<keyword evidence="3" id="KW-0964">Secreted</keyword>
<evidence type="ECO:0000256" key="2">
    <source>
        <dbReference type="ARBA" id="ARBA00010022"/>
    </source>
</evidence>
<feature type="signal peptide" evidence="4">
    <location>
        <begin position="1"/>
        <end position="32"/>
    </location>
</feature>
<dbReference type="InterPro" id="IPR020392">
    <property type="entry name" value="Pancreatic_hormone-like_CS"/>
</dbReference>
<dbReference type="EMBL" id="KX014736">
    <property type="protein sequence ID" value="ANO53985.1"/>
    <property type="molecule type" value="mRNA"/>
</dbReference>
<organism evidence="5">
    <name type="scientific">Limulus polyphemus</name>
    <name type="common">Atlantic horseshoe crab</name>
    <dbReference type="NCBI Taxonomy" id="6850"/>
    <lineage>
        <taxon>Eukaryota</taxon>
        <taxon>Metazoa</taxon>
        <taxon>Ecdysozoa</taxon>
        <taxon>Arthropoda</taxon>
        <taxon>Chelicerata</taxon>
        <taxon>Merostomata</taxon>
        <taxon>Xiphosura</taxon>
        <taxon>Limulidae</taxon>
        <taxon>Limulus</taxon>
    </lineage>
</organism>
<dbReference type="OrthoDB" id="8181631at2759"/>
<evidence type="ECO:0000256" key="3">
    <source>
        <dbReference type="ARBA" id="ARBA00022525"/>
    </source>
</evidence>
<proteinExistence type="evidence at transcript level"/>
<sequence>MSPTFQKFRHIFIPFSILLVFLLIFGPTTIFARPSHDEVSNMADAIRYLESLEKYYSQVARPRFGRSLNRNFGTRSDVEPRIYGMLSDPSDEIRR</sequence>
<dbReference type="PROSITE" id="PS00265">
    <property type="entry name" value="PANCREATIC_HORMONE_1"/>
    <property type="match status" value="1"/>
</dbReference>
<name>A0A1B0Z1Q5_LIMPO</name>
<dbReference type="GO" id="GO:0005179">
    <property type="term" value="F:hormone activity"/>
    <property type="evidence" value="ECO:0007669"/>
    <property type="project" value="InterPro"/>
</dbReference>
<reference evidence="5" key="1">
    <citation type="journal article" date="2016" name="Comp. Biochem. Physiol. Part D Genomics Proteomics">
        <title>Identification of putative circadian clock genes in the American horseshoe crab, Limulus polyphemus.</title>
        <authorList>
            <person name="Chesmore K.N."/>
            <person name="Watson W.H. III"/>
            <person name="Chabot C.C."/>
        </authorList>
    </citation>
    <scope>NUCLEOTIDE SEQUENCE</scope>
</reference>
<dbReference type="Pfam" id="PF00159">
    <property type="entry name" value="Hormone_3"/>
    <property type="match status" value="1"/>
</dbReference>
<dbReference type="PROSITE" id="PS50276">
    <property type="entry name" value="PANCREATIC_HORMONE_2"/>
    <property type="match status" value="1"/>
</dbReference>
<dbReference type="AlphaFoldDB" id="A0A1B0Z1Q5"/>
<dbReference type="GO" id="GO:0005576">
    <property type="term" value="C:extracellular region"/>
    <property type="evidence" value="ECO:0007669"/>
    <property type="project" value="UniProtKB-SubCell"/>
</dbReference>
<accession>A0A1B0Z1Q5</accession>
<dbReference type="InterPro" id="IPR001955">
    <property type="entry name" value="Pancreatic_hormone-like"/>
</dbReference>
<evidence type="ECO:0000313" key="5">
    <source>
        <dbReference type="EMBL" id="ANO53985.1"/>
    </source>
</evidence>
<comment type="subcellular location">
    <subcellularLocation>
        <location evidence="1">Secreted</location>
    </subcellularLocation>
</comment>
<protein>
    <submittedName>
        <fullName evidence="5">NPF</fullName>
    </submittedName>
</protein>
<comment type="similarity">
    <text evidence="2">Belongs to the NPY family.</text>
</comment>
<feature type="chain" id="PRO_5008517700" evidence="4">
    <location>
        <begin position="33"/>
        <end position="95"/>
    </location>
</feature>
<evidence type="ECO:0000256" key="4">
    <source>
        <dbReference type="SAM" id="SignalP"/>
    </source>
</evidence>
<evidence type="ECO:0000256" key="1">
    <source>
        <dbReference type="ARBA" id="ARBA00004613"/>
    </source>
</evidence>
<keyword evidence="4" id="KW-0732">Signal</keyword>